<proteinExistence type="predicted"/>
<feature type="chain" id="PRO_5004922002" description="Secreted protein" evidence="1">
    <location>
        <begin position="17"/>
        <end position="105"/>
    </location>
</feature>
<dbReference type="Proteomes" id="UP000030753">
    <property type="component" value="Unassembled WGS sequence"/>
</dbReference>
<gene>
    <name evidence="2" type="ORF">FOYG_13351</name>
</gene>
<organism evidence="2 3">
    <name type="scientific">Fusarium oxysporum NRRL 32931</name>
    <dbReference type="NCBI Taxonomy" id="660029"/>
    <lineage>
        <taxon>Eukaryota</taxon>
        <taxon>Fungi</taxon>
        <taxon>Dikarya</taxon>
        <taxon>Ascomycota</taxon>
        <taxon>Pezizomycotina</taxon>
        <taxon>Sordariomycetes</taxon>
        <taxon>Hypocreomycetidae</taxon>
        <taxon>Hypocreales</taxon>
        <taxon>Nectriaceae</taxon>
        <taxon>Fusarium</taxon>
        <taxon>Fusarium oxysporum species complex</taxon>
    </lineage>
</organism>
<evidence type="ECO:0000313" key="3">
    <source>
        <dbReference type="Proteomes" id="UP000030753"/>
    </source>
</evidence>
<sequence length="105" mass="11733">MLLRLACLADAFLTVGDLFTTTAKTLKNCAVNRRHHLAGLLLPHLLVMVDSYDFAALTCPTAKQASVRAQELVRYTLHFHHHHLAAYQSGYLLLESMSAKMGKRL</sequence>
<feature type="signal peptide" evidence="1">
    <location>
        <begin position="1"/>
        <end position="16"/>
    </location>
</feature>
<keyword evidence="1" id="KW-0732">Signal</keyword>
<reference evidence="2 3" key="1">
    <citation type="submission" date="2011-06" db="EMBL/GenBank/DDBJ databases">
        <title>The Genome Sequence of Fusarium oxysporum FOSC 3-a.</title>
        <authorList>
            <consortium name="The Broad Institute Genome Sequencing Platform"/>
            <person name="Ma L.-J."/>
            <person name="Gale L.R."/>
            <person name="Schwartz D.C."/>
            <person name="Zhou S."/>
            <person name="Corby-Kistler H."/>
            <person name="Young S.K."/>
            <person name="Zeng Q."/>
            <person name="Gargeya S."/>
            <person name="Fitzgerald M."/>
            <person name="Haas B."/>
            <person name="Abouelleil A."/>
            <person name="Alvarado L."/>
            <person name="Arachchi H.M."/>
            <person name="Berlin A."/>
            <person name="Brown A."/>
            <person name="Chapman S.B."/>
            <person name="Chen Z."/>
            <person name="Dunbar C."/>
            <person name="Freedman E."/>
            <person name="Gearin G."/>
            <person name="Gellesch M."/>
            <person name="Goldberg J."/>
            <person name="Griggs A."/>
            <person name="Gujja S."/>
            <person name="Heiman D."/>
            <person name="Howarth C."/>
            <person name="Larson L."/>
            <person name="Lui A."/>
            <person name="MacDonald P.J.P."/>
            <person name="Mehta T."/>
            <person name="Montmayeur A."/>
            <person name="Murphy C."/>
            <person name="Neiman D."/>
            <person name="Pearson M."/>
            <person name="Priest M."/>
            <person name="Roberts A."/>
            <person name="Saif S."/>
            <person name="Shea T."/>
            <person name="Shenoy N."/>
            <person name="Sisk P."/>
            <person name="Stolte C."/>
            <person name="Sykes S."/>
            <person name="Wortman J."/>
            <person name="Nusbaum C."/>
            <person name="Birren B."/>
        </authorList>
    </citation>
    <scope>NUCLEOTIDE SEQUENCE [LARGE SCALE GENOMIC DNA]</scope>
    <source>
        <strain evidence="3">FOSC 3-a</strain>
    </source>
</reference>
<protein>
    <recommendedName>
        <fullName evidence="4">Secreted protein</fullName>
    </recommendedName>
</protein>
<evidence type="ECO:0000313" key="2">
    <source>
        <dbReference type="EMBL" id="EWY83543.1"/>
    </source>
</evidence>
<evidence type="ECO:0000256" key="1">
    <source>
        <dbReference type="SAM" id="SignalP"/>
    </source>
</evidence>
<evidence type="ECO:0008006" key="4">
    <source>
        <dbReference type="Google" id="ProtNLM"/>
    </source>
</evidence>
<name>W9HLR8_FUSOX</name>
<accession>W9HLR8</accession>
<dbReference type="EMBL" id="JH717847">
    <property type="protein sequence ID" value="EWY83543.1"/>
    <property type="molecule type" value="Genomic_DNA"/>
</dbReference>
<dbReference type="HOGENOM" id="CLU_2236673_0_0_1"/>
<dbReference type="AlphaFoldDB" id="W9HLR8"/>